<dbReference type="GO" id="GO:0006814">
    <property type="term" value="P:sodium ion transport"/>
    <property type="evidence" value="ECO:0007669"/>
    <property type="project" value="UniProtKB-UniRule"/>
</dbReference>
<keyword evidence="8 16" id="KW-1278">Translocase</keyword>
<dbReference type="EC" id="7.2.1.1" evidence="16 17"/>
<evidence type="ECO:0000256" key="17">
    <source>
        <dbReference type="PIRNR" id="PIRNR009437"/>
    </source>
</evidence>
<evidence type="ECO:0000313" key="20">
    <source>
        <dbReference type="Proteomes" id="UP000294702"/>
    </source>
</evidence>
<dbReference type="EMBL" id="SMFT01000002">
    <property type="protein sequence ID" value="TCJ98484.1"/>
    <property type="molecule type" value="Genomic_DNA"/>
</dbReference>
<comment type="caution">
    <text evidence="19">The sequence shown here is derived from an EMBL/GenBank/DDBJ whole genome shotgun (WGS) entry which is preliminary data.</text>
</comment>
<evidence type="ECO:0000256" key="16">
    <source>
        <dbReference type="HAMAP-Rule" id="MF_00427"/>
    </source>
</evidence>
<keyword evidence="3" id="KW-0997">Cell inner membrane</keyword>
<feature type="modified residue" description="FMN phosphoryl threonine" evidence="16">
    <location>
        <position position="231"/>
    </location>
</feature>
<evidence type="ECO:0000256" key="9">
    <source>
        <dbReference type="ARBA" id="ARBA00022989"/>
    </source>
</evidence>
<feature type="transmembrane region" description="Helical" evidence="16">
    <location>
        <begin position="12"/>
        <end position="34"/>
    </location>
</feature>
<keyword evidence="14 16" id="KW-0472">Membrane</keyword>
<keyword evidence="1 16" id="KW-0813">Transport</keyword>
<keyword evidence="9 16" id="KW-1133">Transmembrane helix</keyword>
<comment type="similarity">
    <text evidence="16 17">Belongs to the NqrC family.</text>
</comment>
<comment type="caution">
    <text evidence="16">Lacks conserved residue(s) required for the propagation of feature annotation.</text>
</comment>
<evidence type="ECO:0000256" key="4">
    <source>
        <dbReference type="ARBA" id="ARBA00022553"/>
    </source>
</evidence>
<evidence type="ECO:0000256" key="14">
    <source>
        <dbReference type="ARBA" id="ARBA00023136"/>
    </source>
</evidence>
<dbReference type="PANTHER" id="PTHR37838:SF1">
    <property type="entry name" value="NA(+)-TRANSLOCATING NADH-QUINONE REDUCTASE SUBUNIT C"/>
    <property type="match status" value="1"/>
</dbReference>
<dbReference type="GO" id="GO:0010181">
    <property type="term" value="F:FMN binding"/>
    <property type="evidence" value="ECO:0007669"/>
    <property type="project" value="UniProtKB-UniRule"/>
</dbReference>
<dbReference type="SMART" id="SM00900">
    <property type="entry name" value="FMN_bind"/>
    <property type="match status" value="1"/>
</dbReference>
<dbReference type="PIRSF" id="PIRSF009437">
    <property type="entry name" value="NQR-1_subunit_C"/>
    <property type="match status" value="1"/>
</dbReference>
<keyword evidence="5 16" id="KW-0285">Flavoprotein</keyword>
<keyword evidence="7 16" id="KW-0812">Transmembrane</keyword>
<evidence type="ECO:0000256" key="15">
    <source>
        <dbReference type="ARBA" id="ARBA00023201"/>
    </source>
</evidence>
<keyword evidence="15 16" id="KW-0739">Sodium transport</keyword>
<comment type="subcellular location">
    <subcellularLocation>
        <location evidence="16">Cell membrane</location>
        <topology evidence="16">Single-pass membrane protein</topology>
    </subcellularLocation>
</comment>
<reference evidence="19 20" key="1">
    <citation type="submission" date="2019-03" db="EMBL/GenBank/DDBJ databases">
        <title>Genomic Encyclopedia of Type Strains, Phase IV (KMG-IV): sequencing the most valuable type-strain genomes for metagenomic binning, comparative biology and taxonomic classification.</title>
        <authorList>
            <person name="Goeker M."/>
        </authorList>
    </citation>
    <scope>NUCLEOTIDE SEQUENCE [LARGE SCALE GENOMIC DNA]</scope>
    <source>
        <strain evidence="19 20">DSM 15534</strain>
    </source>
</reference>
<sequence length="262" mass="28309">MAKFNKDSVGGTVLVVLLLSLVCSIIVTGSAVLLKPAQDEQKALDVQRNILSVAGLANENDSPAQIKETYSKFIEPRLVNLNTGDYVQATEEEIERFDPKNAIKDAQQSQTIAPEKDKAGIRVRANLAKVYLVKNAEGKITQVVLPMYGRGLWSVMYGFVAVEPDGNTLKGITYYDQGETAGLGGEIANPRWQANFVGKKLYDDNNNVALRIGKGASANAEHGIDGLSGATLTTNGVQGSFDYWFSENAFGPFLAKFKAGEN</sequence>
<keyword evidence="10 16" id="KW-0520">NAD</keyword>
<keyword evidence="2 16" id="KW-1003">Cell membrane</keyword>
<dbReference type="NCBIfam" id="NF003746">
    <property type="entry name" value="PRK05346.1-1"/>
    <property type="match status" value="1"/>
</dbReference>
<comment type="function">
    <text evidence="16">NQR complex catalyzes the reduction of ubiquinone-1 to ubiquinol by two successive reactions, coupled with the transport of Na(+) ions from the cytoplasm to the periplasm. NqrA to NqrE are probably involved in the second step, the conversion of ubisemiquinone to ubiquinol.</text>
</comment>
<organism evidence="19 20">
    <name type="scientific">Volucribacter psittacicida</name>
    <dbReference type="NCBI Taxonomy" id="203482"/>
    <lineage>
        <taxon>Bacteria</taxon>
        <taxon>Pseudomonadati</taxon>
        <taxon>Pseudomonadota</taxon>
        <taxon>Gammaproteobacteria</taxon>
        <taxon>Pasteurellales</taxon>
        <taxon>Pasteurellaceae</taxon>
        <taxon>Volucribacter</taxon>
    </lineage>
</organism>
<comment type="catalytic activity">
    <reaction evidence="16 17">
        <text>a ubiquinone + n Na(+)(in) + NADH + H(+) = a ubiquinol + n Na(+)(out) + NAD(+)</text>
        <dbReference type="Rhea" id="RHEA:47748"/>
        <dbReference type="Rhea" id="RHEA-COMP:9565"/>
        <dbReference type="Rhea" id="RHEA-COMP:9566"/>
        <dbReference type="ChEBI" id="CHEBI:15378"/>
        <dbReference type="ChEBI" id="CHEBI:16389"/>
        <dbReference type="ChEBI" id="CHEBI:17976"/>
        <dbReference type="ChEBI" id="CHEBI:29101"/>
        <dbReference type="ChEBI" id="CHEBI:57540"/>
        <dbReference type="ChEBI" id="CHEBI:57945"/>
        <dbReference type="EC" id="7.2.1.1"/>
    </reaction>
</comment>
<dbReference type="Pfam" id="PF04205">
    <property type="entry name" value="FMN_bind"/>
    <property type="match status" value="1"/>
</dbReference>
<dbReference type="PANTHER" id="PTHR37838">
    <property type="entry name" value="NA(+)-TRANSLOCATING NADH-QUINONE REDUCTASE SUBUNIT C"/>
    <property type="match status" value="1"/>
</dbReference>
<gene>
    <name evidence="16" type="primary">nqrC</name>
    <name evidence="19" type="ORF">EV694_0890</name>
</gene>
<proteinExistence type="inferred from homology"/>
<evidence type="ECO:0000256" key="6">
    <source>
        <dbReference type="ARBA" id="ARBA00022643"/>
    </source>
</evidence>
<dbReference type="RefSeq" id="WP_132689777.1">
    <property type="nucleotide sequence ID" value="NZ_SMFT01000002.1"/>
</dbReference>
<comment type="subunit">
    <text evidence="16 17">Composed of six subunits; NqrA, NqrB, NqrC, NqrD, NqrE and NqrF.</text>
</comment>
<evidence type="ECO:0000256" key="12">
    <source>
        <dbReference type="ARBA" id="ARBA00023065"/>
    </source>
</evidence>
<evidence type="ECO:0000256" key="10">
    <source>
        <dbReference type="ARBA" id="ARBA00023027"/>
    </source>
</evidence>
<keyword evidence="20" id="KW-1185">Reference proteome</keyword>
<dbReference type="OrthoDB" id="9786835at2"/>
<name>A0A4R1FXI6_9PAST</name>
<dbReference type="NCBIfam" id="TIGR01938">
    <property type="entry name" value="nqrC"/>
    <property type="match status" value="1"/>
</dbReference>
<accession>A0A4R1FXI6</accession>
<keyword evidence="12 16" id="KW-0406">Ion transport</keyword>
<evidence type="ECO:0000256" key="8">
    <source>
        <dbReference type="ARBA" id="ARBA00022967"/>
    </source>
</evidence>
<evidence type="ECO:0000259" key="18">
    <source>
        <dbReference type="SMART" id="SM00900"/>
    </source>
</evidence>
<dbReference type="HAMAP" id="MF_00427">
    <property type="entry name" value="NqrC"/>
    <property type="match status" value="1"/>
</dbReference>
<keyword evidence="4 16" id="KW-0597">Phosphoprotein</keyword>
<protein>
    <recommendedName>
        <fullName evidence="16 17">Na(+)-translocating NADH-quinone reductase subunit C</fullName>
        <shortName evidence="16 17">Na(+)-NQR subunit C</shortName>
        <shortName evidence="16 17">Na(+)-translocating NQR subunit C</shortName>
        <ecNumber evidence="16 17">7.2.1.1</ecNumber>
    </recommendedName>
    <alternativeName>
        <fullName evidence="16 17">NQR complex subunit C</fullName>
    </alternativeName>
    <alternativeName>
        <fullName evidence="16 17">NQR-1 subunit C</fullName>
    </alternativeName>
</protein>
<dbReference type="GO" id="GO:0016655">
    <property type="term" value="F:oxidoreductase activity, acting on NAD(P)H, quinone or similar compound as acceptor"/>
    <property type="evidence" value="ECO:0007669"/>
    <property type="project" value="UniProtKB-UniRule"/>
</dbReference>
<dbReference type="InterPro" id="IPR010204">
    <property type="entry name" value="NqrC"/>
</dbReference>
<evidence type="ECO:0000256" key="1">
    <source>
        <dbReference type="ARBA" id="ARBA00022448"/>
    </source>
</evidence>
<evidence type="ECO:0000256" key="7">
    <source>
        <dbReference type="ARBA" id="ARBA00022692"/>
    </source>
</evidence>
<keyword evidence="11 16" id="KW-0915">Sodium</keyword>
<evidence type="ECO:0000313" key="19">
    <source>
        <dbReference type="EMBL" id="TCJ98484.1"/>
    </source>
</evidence>
<evidence type="ECO:0000256" key="13">
    <source>
        <dbReference type="ARBA" id="ARBA00023075"/>
    </source>
</evidence>
<dbReference type="NCBIfam" id="NF003749">
    <property type="entry name" value="PRK05346.1-5"/>
    <property type="match status" value="1"/>
</dbReference>
<evidence type="ECO:0000256" key="11">
    <source>
        <dbReference type="ARBA" id="ARBA00023053"/>
    </source>
</evidence>
<evidence type="ECO:0000256" key="3">
    <source>
        <dbReference type="ARBA" id="ARBA00022519"/>
    </source>
</evidence>
<keyword evidence="6 16" id="KW-0288">FMN</keyword>
<keyword evidence="13 16" id="KW-0830">Ubiquinone</keyword>
<dbReference type="InterPro" id="IPR007329">
    <property type="entry name" value="FMN-bd"/>
</dbReference>
<dbReference type="Proteomes" id="UP000294702">
    <property type="component" value="Unassembled WGS sequence"/>
</dbReference>
<feature type="domain" description="FMN-binding" evidence="18">
    <location>
        <begin position="151"/>
        <end position="248"/>
    </location>
</feature>
<evidence type="ECO:0000256" key="5">
    <source>
        <dbReference type="ARBA" id="ARBA00022630"/>
    </source>
</evidence>
<dbReference type="GO" id="GO:0005886">
    <property type="term" value="C:plasma membrane"/>
    <property type="evidence" value="ECO:0007669"/>
    <property type="project" value="UniProtKB-SubCell"/>
</dbReference>
<dbReference type="AlphaFoldDB" id="A0A4R1FXI6"/>
<evidence type="ECO:0000256" key="2">
    <source>
        <dbReference type="ARBA" id="ARBA00022475"/>
    </source>
</evidence>
<comment type="cofactor">
    <cofactor evidence="16 17">
        <name>FMN</name>
        <dbReference type="ChEBI" id="CHEBI:58210"/>
    </cofactor>
</comment>